<dbReference type="PROSITE" id="PS00671">
    <property type="entry name" value="D_2_HYDROXYACID_DH_3"/>
    <property type="match status" value="1"/>
</dbReference>
<dbReference type="EMBL" id="JXLI01000006">
    <property type="protein sequence ID" value="KJY57816.1"/>
    <property type="molecule type" value="Genomic_DNA"/>
</dbReference>
<proteinExistence type="inferred from homology"/>
<accession>A0A0F4LJR2</accession>
<evidence type="ECO:0000256" key="3">
    <source>
        <dbReference type="ARBA" id="ARBA00023027"/>
    </source>
</evidence>
<protein>
    <submittedName>
        <fullName evidence="7">D-lactate dehydrogenase</fullName>
    </submittedName>
</protein>
<dbReference type="PROSITE" id="PS00065">
    <property type="entry name" value="D_2_HYDROXYACID_DH_1"/>
    <property type="match status" value="1"/>
</dbReference>
<dbReference type="HOGENOM" id="CLU_019796_1_1_9"/>
<dbReference type="STRING" id="1218507.JF74_03190"/>
<dbReference type="GO" id="GO:0006564">
    <property type="term" value="P:L-serine biosynthetic process"/>
    <property type="evidence" value="ECO:0007669"/>
    <property type="project" value="UniProtKB-ARBA"/>
</dbReference>
<evidence type="ECO:0000256" key="2">
    <source>
        <dbReference type="ARBA" id="ARBA00023002"/>
    </source>
</evidence>
<dbReference type="PATRIC" id="fig|1218507.3.peg.484"/>
<organism evidence="7 8">
    <name type="scientific">Lactobacillus melliventris</name>
    <dbReference type="NCBI Taxonomy" id="1218507"/>
    <lineage>
        <taxon>Bacteria</taxon>
        <taxon>Bacillati</taxon>
        <taxon>Bacillota</taxon>
        <taxon>Bacilli</taxon>
        <taxon>Lactobacillales</taxon>
        <taxon>Lactobacillaceae</taxon>
        <taxon>Lactobacillus</taxon>
    </lineage>
</organism>
<evidence type="ECO:0000259" key="6">
    <source>
        <dbReference type="Pfam" id="PF02826"/>
    </source>
</evidence>
<dbReference type="RefSeq" id="WP_046324262.1">
    <property type="nucleotide sequence ID" value="NZ_JBHTMT010000006.1"/>
</dbReference>
<dbReference type="InterPro" id="IPR036291">
    <property type="entry name" value="NAD(P)-bd_dom_sf"/>
</dbReference>
<evidence type="ECO:0000313" key="7">
    <source>
        <dbReference type="EMBL" id="KJY57816.1"/>
    </source>
</evidence>
<gene>
    <name evidence="7" type="ORF">JF74_03190</name>
</gene>
<evidence type="ECO:0000313" key="8">
    <source>
        <dbReference type="Proteomes" id="UP000033531"/>
    </source>
</evidence>
<feature type="domain" description="D-isomer specific 2-hydroxyacid dehydrogenase catalytic" evidence="5">
    <location>
        <begin position="18"/>
        <end position="328"/>
    </location>
</feature>
<dbReference type="Proteomes" id="UP000033531">
    <property type="component" value="Unassembled WGS sequence"/>
</dbReference>
<dbReference type="GO" id="GO:0051287">
    <property type="term" value="F:NAD binding"/>
    <property type="evidence" value="ECO:0007669"/>
    <property type="project" value="InterPro"/>
</dbReference>
<dbReference type="GO" id="GO:0008720">
    <property type="term" value="F:D-lactate dehydrogenase (NAD+) activity"/>
    <property type="evidence" value="ECO:0007669"/>
    <property type="project" value="TreeGrafter"/>
</dbReference>
<name>A0A0F4LJR2_9LACO</name>
<dbReference type="OrthoDB" id="9805416at2"/>
<keyword evidence="2 4" id="KW-0560">Oxidoreductase</keyword>
<dbReference type="InterPro" id="IPR006140">
    <property type="entry name" value="D-isomer_DH_NAD-bd"/>
</dbReference>
<dbReference type="SUPFAM" id="SSF51735">
    <property type="entry name" value="NAD(P)-binding Rossmann-fold domains"/>
    <property type="match status" value="1"/>
</dbReference>
<dbReference type="Pfam" id="PF02826">
    <property type="entry name" value="2-Hacid_dh_C"/>
    <property type="match status" value="1"/>
</dbReference>
<dbReference type="FunFam" id="3.40.50.720:FF:000041">
    <property type="entry name" value="D-3-phosphoglycerate dehydrogenase"/>
    <property type="match status" value="1"/>
</dbReference>
<dbReference type="PROSITE" id="PS00670">
    <property type="entry name" value="D_2_HYDROXYACID_DH_2"/>
    <property type="match status" value="1"/>
</dbReference>
<dbReference type="AlphaFoldDB" id="A0A0F4LJR2"/>
<dbReference type="PANTHER" id="PTHR43026:SF1">
    <property type="entry name" value="2-HYDROXYACID DEHYDROGENASE HOMOLOG 1-RELATED"/>
    <property type="match status" value="1"/>
</dbReference>
<keyword evidence="3" id="KW-0520">NAD</keyword>
<reference evidence="7 8" key="1">
    <citation type="submission" date="2015-01" db="EMBL/GenBank/DDBJ databases">
        <title>Comparative genomics of the lactic acid bacteria isolated from the honey bee gut.</title>
        <authorList>
            <person name="Ellegaard K.M."/>
            <person name="Tamarit D."/>
            <person name="Javelind E."/>
            <person name="Olofsson T."/>
            <person name="Andersson S.G."/>
            <person name="Vasquez A."/>
        </authorList>
    </citation>
    <scope>NUCLEOTIDE SEQUENCE [LARGE SCALE GENOMIC DNA]</scope>
    <source>
        <strain evidence="7 8">Hma8</strain>
    </source>
</reference>
<dbReference type="GO" id="GO:0047545">
    <property type="term" value="F:(S)-2-hydroxyglutarate dehydrogenase activity"/>
    <property type="evidence" value="ECO:0007669"/>
    <property type="project" value="UniProtKB-ARBA"/>
</dbReference>
<dbReference type="InterPro" id="IPR029753">
    <property type="entry name" value="D-isomer_DH_CS"/>
</dbReference>
<evidence type="ECO:0000259" key="5">
    <source>
        <dbReference type="Pfam" id="PF00389"/>
    </source>
</evidence>
<feature type="domain" description="D-isomer specific 2-hydroxyacid dehydrogenase NAD-binding" evidence="6">
    <location>
        <begin position="113"/>
        <end position="296"/>
    </location>
</feature>
<dbReference type="PANTHER" id="PTHR43026">
    <property type="entry name" value="2-HYDROXYACID DEHYDROGENASE HOMOLOG 1-RELATED"/>
    <property type="match status" value="1"/>
</dbReference>
<dbReference type="SUPFAM" id="SSF52283">
    <property type="entry name" value="Formate/glycerate dehydrogenase catalytic domain-like"/>
    <property type="match status" value="1"/>
</dbReference>
<dbReference type="Pfam" id="PF00389">
    <property type="entry name" value="2-Hacid_dh"/>
    <property type="match status" value="1"/>
</dbReference>
<dbReference type="GO" id="GO:0004617">
    <property type="term" value="F:phosphoglycerate dehydrogenase activity"/>
    <property type="evidence" value="ECO:0007669"/>
    <property type="project" value="UniProtKB-ARBA"/>
</dbReference>
<evidence type="ECO:0000256" key="4">
    <source>
        <dbReference type="RuleBase" id="RU003719"/>
    </source>
</evidence>
<dbReference type="CDD" id="cd12186">
    <property type="entry name" value="LDH"/>
    <property type="match status" value="1"/>
</dbReference>
<evidence type="ECO:0000256" key="1">
    <source>
        <dbReference type="ARBA" id="ARBA00005854"/>
    </source>
</evidence>
<comment type="caution">
    <text evidence="7">The sequence shown here is derived from an EMBL/GenBank/DDBJ whole genome shotgun (WGS) entry which is preliminary data.</text>
</comment>
<dbReference type="InterPro" id="IPR029752">
    <property type="entry name" value="D-isomer_DH_CS1"/>
</dbReference>
<dbReference type="Gene3D" id="3.40.50.720">
    <property type="entry name" value="NAD(P)-binding Rossmann-like Domain"/>
    <property type="match status" value="2"/>
</dbReference>
<dbReference type="InterPro" id="IPR006139">
    <property type="entry name" value="D-isomer_2_OHA_DH_cat_dom"/>
</dbReference>
<comment type="similarity">
    <text evidence="1 4">Belongs to the D-isomer specific 2-hydroxyacid dehydrogenase family.</text>
</comment>
<dbReference type="InterPro" id="IPR058205">
    <property type="entry name" value="D-LDH-like"/>
</dbReference>
<sequence length="329" mass="35590">MKIICYGVIKMEESLIENWAQKNNVEVKIVHADLCAENADLAEGFDGVSSEGNLPVDASVYEKFKQYGIKQLAIRQVGVDNQDLAAAKKNGIKITNVAAYSPRAIAELGVTDAMYLLRKIGIYQDRMAHGDFTYDESTISTEIFNCTVGIIGAGHIGGASAQLYSALGAKVLACDPVYDASLEPYVTYTNLDTIFAEADIISLHTPLLPSTKNIINKTAISKMKKKPILINVARGGLVDTQALIAALKNGQISAAALDTLADETDFYNKKDMLNSLPEDYKELKAMPQVLITPHIAFFTKLAVKNSIEIALNDAKTIISGGEVKSVVNL</sequence>